<dbReference type="Gramene" id="Psat0s936g0080.5">
    <property type="protein sequence ID" value="Psat0s936g0080.5.cds"/>
    <property type="gene ID" value="Psat0s936g0080"/>
</dbReference>
<keyword evidence="4" id="KW-0539">Nucleus</keyword>
<proteinExistence type="predicted"/>
<evidence type="ECO:0000256" key="4">
    <source>
        <dbReference type="ARBA" id="ARBA00023242"/>
    </source>
</evidence>
<sequence>MKIIKKLAFYFHKLMEMLALRNEEDIKVKFEKDINFNTFYKPYHVSTTTATTEDGKECIGLKVALSCKYLISQSDTEDEVEDLMLLDKEPNKPEVVMLFSSSQLADSDRDLAATKLQKVYKSYRIRRYLADLAVVCEELWWKDSDSSAFQRCLISHFDSDKSETAISKWATARTIAAKMGRGLSKDDKGQRLARKHWLEAIDPRHRYGHNLHFYYDVWFQCQSSEPFFYWLDIGDGKKVDINKCSRKKLQRQCIKYLGPIEREAYEVTVEGGKLVYKQSKNLVHTTEGSKWIFVLSSSRVLYVGQKEKGKFQHSSFVAGAATIASGRIVAHNGVLHVIWPYSGHYRPTEKNLMEFIHFLEEHHVDMTNVKKHPVDDDIPPPVKPVDEKLHFEHIENVESNKALSSKWTTGVAPKIGYVREFPSKHQLQAHEELNSTPKANNGTFEGKTVIPSLRASSEILLSHRLENMELI</sequence>
<keyword evidence="3" id="KW-0963">Cytoplasm</keyword>
<gene>
    <name evidence="5" type="ORF">KIW84_058047</name>
</gene>
<keyword evidence="6" id="KW-1185">Reference proteome</keyword>
<comment type="subcellular location">
    <subcellularLocation>
        <location evidence="2">Cytoplasm</location>
    </subcellularLocation>
    <subcellularLocation>
        <location evidence="1">Nucleus</location>
    </subcellularLocation>
</comment>
<comment type="caution">
    <text evidence="5">The sequence shown here is derived from an EMBL/GenBank/DDBJ whole genome shotgun (WGS) entry which is preliminary data.</text>
</comment>
<organism evidence="5 6">
    <name type="scientific">Pisum sativum</name>
    <name type="common">Garden pea</name>
    <name type="synonym">Lathyrus oleraceus</name>
    <dbReference type="NCBI Taxonomy" id="3888"/>
    <lineage>
        <taxon>Eukaryota</taxon>
        <taxon>Viridiplantae</taxon>
        <taxon>Streptophyta</taxon>
        <taxon>Embryophyta</taxon>
        <taxon>Tracheophyta</taxon>
        <taxon>Spermatophyta</taxon>
        <taxon>Magnoliopsida</taxon>
        <taxon>eudicotyledons</taxon>
        <taxon>Gunneridae</taxon>
        <taxon>Pentapetalae</taxon>
        <taxon>rosids</taxon>
        <taxon>fabids</taxon>
        <taxon>Fabales</taxon>
        <taxon>Fabaceae</taxon>
        <taxon>Papilionoideae</taxon>
        <taxon>50 kb inversion clade</taxon>
        <taxon>NPAAA clade</taxon>
        <taxon>Hologalegina</taxon>
        <taxon>IRL clade</taxon>
        <taxon>Fabeae</taxon>
        <taxon>Lathyrus</taxon>
    </lineage>
</organism>
<dbReference type="GO" id="GO:0005634">
    <property type="term" value="C:nucleus"/>
    <property type="evidence" value="ECO:0007669"/>
    <property type="project" value="UniProtKB-SubCell"/>
</dbReference>
<evidence type="ECO:0000256" key="2">
    <source>
        <dbReference type="ARBA" id="ARBA00004496"/>
    </source>
</evidence>
<dbReference type="Gramene" id="Psat0s936g0080.2">
    <property type="protein sequence ID" value="Psat0s936g0080.2.cds"/>
    <property type="gene ID" value="Psat0s936g0080"/>
</dbReference>
<dbReference type="PANTHER" id="PTHR31250:SF41">
    <property type="entry name" value="CALMODULIN-BINDING FAMILY PROTEIN"/>
    <property type="match status" value="1"/>
</dbReference>
<evidence type="ECO:0000313" key="6">
    <source>
        <dbReference type="Proteomes" id="UP001058974"/>
    </source>
</evidence>
<dbReference type="GO" id="GO:0005737">
    <property type="term" value="C:cytoplasm"/>
    <property type="evidence" value="ECO:0007669"/>
    <property type="project" value="UniProtKB-SubCell"/>
</dbReference>
<dbReference type="PANTHER" id="PTHR31250">
    <property type="entry name" value="IQ DOMAIN-CONTAINING PROTEIN IQM3"/>
    <property type="match status" value="1"/>
</dbReference>
<evidence type="ECO:0000256" key="1">
    <source>
        <dbReference type="ARBA" id="ARBA00004123"/>
    </source>
</evidence>
<evidence type="ECO:0000313" key="5">
    <source>
        <dbReference type="EMBL" id="KAI5413741.1"/>
    </source>
</evidence>
<dbReference type="Gramene" id="PSAT_LOCUS19358_t1">
    <property type="protein sequence ID" value="CAL5200020.1"/>
    <property type="gene ID" value="PSAT_LOCUS19358"/>
</dbReference>
<dbReference type="Proteomes" id="UP001058974">
    <property type="component" value="Chromosome 5"/>
</dbReference>
<accession>A0A9D4X3Y0</accession>
<evidence type="ECO:0000256" key="3">
    <source>
        <dbReference type="ARBA" id="ARBA00022490"/>
    </source>
</evidence>
<dbReference type="InterPro" id="IPR044159">
    <property type="entry name" value="IQM"/>
</dbReference>
<dbReference type="EMBL" id="JAMSHJ010000005">
    <property type="protein sequence ID" value="KAI5413741.1"/>
    <property type="molecule type" value="Genomic_DNA"/>
</dbReference>
<name>A0A9D4X3Y0_PEA</name>
<dbReference type="OrthoDB" id="7344096at2759"/>
<dbReference type="AlphaFoldDB" id="A0A9D4X3Y0"/>
<reference evidence="5 6" key="1">
    <citation type="journal article" date="2022" name="Nat. Genet.">
        <title>Improved pea reference genome and pan-genome highlight genomic features and evolutionary characteristics.</title>
        <authorList>
            <person name="Yang T."/>
            <person name="Liu R."/>
            <person name="Luo Y."/>
            <person name="Hu S."/>
            <person name="Wang D."/>
            <person name="Wang C."/>
            <person name="Pandey M.K."/>
            <person name="Ge S."/>
            <person name="Xu Q."/>
            <person name="Li N."/>
            <person name="Li G."/>
            <person name="Huang Y."/>
            <person name="Saxena R.K."/>
            <person name="Ji Y."/>
            <person name="Li M."/>
            <person name="Yan X."/>
            <person name="He Y."/>
            <person name="Liu Y."/>
            <person name="Wang X."/>
            <person name="Xiang C."/>
            <person name="Varshney R.K."/>
            <person name="Ding H."/>
            <person name="Gao S."/>
            <person name="Zong X."/>
        </authorList>
    </citation>
    <scope>NUCLEOTIDE SEQUENCE [LARGE SCALE GENOMIC DNA]</scope>
    <source>
        <strain evidence="5 6">cv. Zhongwan 6</strain>
    </source>
</reference>
<protein>
    <submittedName>
        <fullName evidence="5">Uncharacterized protein</fullName>
    </submittedName>
</protein>
<dbReference type="Gramene" id="Psat05G0804700-T1">
    <property type="protein sequence ID" value="KAI5413741.1"/>
    <property type="gene ID" value="KIW84_058047"/>
</dbReference>